<feature type="region of interest" description="Disordered" evidence="1">
    <location>
        <begin position="98"/>
        <end position="134"/>
    </location>
</feature>
<feature type="transmembrane region" description="Helical" evidence="2">
    <location>
        <begin position="181"/>
        <end position="201"/>
    </location>
</feature>
<feature type="compositionally biased region" description="Polar residues" evidence="1">
    <location>
        <begin position="50"/>
        <end position="68"/>
    </location>
</feature>
<evidence type="ECO:0000313" key="4">
    <source>
        <dbReference type="Proteomes" id="UP000266721"/>
    </source>
</evidence>
<protein>
    <submittedName>
        <fullName evidence="3">Uncharacterized protein</fullName>
    </submittedName>
</protein>
<dbReference type="SMR" id="A0A3L5TRC3"/>
<name>A0A3L5TRC3_MYTGA</name>
<dbReference type="EMBL" id="KV589144">
    <property type="protein sequence ID" value="OPL21715.1"/>
    <property type="molecule type" value="Genomic_DNA"/>
</dbReference>
<organism evidence="3 4">
    <name type="scientific">Mytilus galloprovincialis</name>
    <name type="common">Mediterranean mussel</name>
    <dbReference type="NCBI Taxonomy" id="29158"/>
    <lineage>
        <taxon>Eukaryota</taxon>
        <taxon>Metazoa</taxon>
        <taxon>Spiralia</taxon>
        <taxon>Lophotrochozoa</taxon>
        <taxon>Mollusca</taxon>
        <taxon>Bivalvia</taxon>
        <taxon>Autobranchia</taxon>
        <taxon>Pteriomorphia</taxon>
        <taxon>Mytilida</taxon>
        <taxon>Mytiloidea</taxon>
        <taxon>Mytilidae</taxon>
        <taxon>Mytilinae</taxon>
        <taxon>Mytilus</taxon>
    </lineage>
</organism>
<evidence type="ECO:0000256" key="2">
    <source>
        <dbReference type="SAM" id="Phobius"/>
    </source>
</evidence>
<feature type="non-terminal residue" evidence="3">
    <location>
        <position position="1"/>
    </location>
</feature>
<evidence type="ECO:0000256" key="1">
    <source>
        <dbReference type="SAM" id="MobiDB-lite"/>
    </source>
</evidence>
<keyword evidence="4" id="KW-1185">Reference proteome</keyword>
<reference evidence="3 4" key="1">
    <citation type="journal article" date="2016" name="PLoS ONE">
        <title>A First Insight into the Genome of the Filter-Feeder Mussel Mytilus galloprovincialis.</title>
        <authorList>
            <person name="Murgarella M."/>
            <person name="Puiu D."/>
            <person name="Novoa B."/>
            <person name="Figueras A."/>
            <person name="Posada D."/>
            <person name="Canchaya C."/>
        </authorList>
    </citation>
    <scope>NUCLEOTIDE SEQUENCE [LARGE SCALE GENOMIC DNA]</scope>
    <source>
        <tissue evidence="3">Muscle</tissue>
    </source>
</reference>
<feature type="region of interest" description="Disordered" evidence="1">
    <location>
        <begin position="1"/>
        <end position="83"/>
    </location>
</feature>
<keyword evidence="2" id="KW-1133">Transmembrane helix</keyword>
<evidence type="ECO:0000313" key="3">
    <source>
        <dbReference type="EMBL" id="OPL21715.1"/>
    </source>
</evidence>
<comment type="caution">
    <text evidence="3">The sequence shown here is derived from an EMBL/GenBank/DDBJ whole genome shotgun (WGS) entry which is preliminary data.</text>
</comment>
<gene>
    <name evidence="3" type="ORF">AM593_03544</name>
</gene>
<keyword evidence="2" id="KW-0472">Membrane</keyword>
<dbReference type="AlphaFoldDB" id="A0A3L5TRC3"/>
<proteinExistence type="predicted"/>
<accession>A0A3L5TRC3</accession>
<dbReference type="Proteomes" id="UP000266721">
    <property type="component" value="Unassembled WGS sequence"/>
</dbReference>
<feature type="compositionally biased region" description="Low complexity" evidence="1">
    <location>
        <begin position="35"/>
        <end position="49"/>
    </location>
</feature>
<sequence length="204" mass="23516">MAWNVPLQEEPVRKPASKTSLILPGRLQNQRIKAQRAVKQVQQHQQQQRSLAWQPQRPTLSKQTSKPQYESDPDVHYRDPTLSSSLKALDARDRSLSPYRCDRSFSAPPSPRSLFQGGHESRPRTRGGSPDRNLSLSERMVRDAEKKIQARLKPLLQKAEIIAFQQEEKTKTKRRQMADKALASVSILFKLNILYVTFHLLNFH</sequence>
<keyword evidence="2" id="KW-0812">Transmembrane</keyword>